<dbReference type="AlphaFoldDB" id="A0A0A1U182"/>
<evidence type="ECO:0000313" key="3">
    <source>
        <dbReference type="Proteomes" id="UP000014680"/>
    </source>
</evidence>
<accession>A0A0A1U182</accession>
<dbReference type="RefSeq" id="XP_004254580.1">
    <property type="nucleotide sequence ID" value="XM_004254532.1"/>
</dbReference>
<dbReference type="Proteomes" id="UP000014680">
    <property type="component" value="Unassembled WGS sequence"/>
</dbReference>
<keyword evidence="1" id="KW-0732">Signal</keyword>
<evidence type="ECO:0000256" key="1">
    <source>
        <dbReference type="SAM" id="SignalP"/>
    </source>
</evidence>
<dbReference type="VEuPathDB" id="AmoebaDB:EIN_273360"/>
<sequence>MNKRTVLLILFVLIFFTLILSLVSSTHRPSLELFSDLLKLQTFSHSTTPNDQDNLSEKPSDREDEFVYPTYTDHLLNTSNFHYSGACRQIFRYKQSTSRDLWLTAFSFDTTQKWLSIKSQAERAFSIAKSGIPNASKHVLLLTPPNDDFMNTMKLFNVSVDVVDYGLEKTNGAVMRFFAARNWITEHRKEYDRIIFSDFKDVFIFADAFKTFSNDDFVVLMECWAFNNTDSCWKLDDKTNRRWITDTFGEAVGDAYANNKTLLSNAGIVFGGTEKVLKYFEIVTHNMKREKYGLWGHDQAVHNYVLNTLQLDSLNLTKDYCTQRVCFGEAWSTIWDPQTGAIFTKETGCSPVIRHKIWFDNYKHYYG</sequence>
<keyword evidence="3" id="KW-1185">Reference proteome</keyword>
<proteinExistence type="predicted"/>
<dbReference type="OMA" id="NWITEHR"/>
<feature type="chain" id="PRO_5001980440" evidence="1">
    <location>
        <begin position="22"/>
        <end position="367"/>
    </location>
</feature>
<dbReference type="EMBL" id="KB206783">
    <property type="protein sequence ID" value="ELP87809.1"/>
    <property type="molecule type" value="Genomic_DNA"/>
</dbReference>
<name>A0A0A1U182_ENTIV</name>
<dbReference type="OrthoDB" id="25137at2759"/>
<evidence type="ECO:0000313" key="2">
    <source>
        <dbReference type="EMBL" id="ELP87809.1"/>
    </source>
</evidence>
<dbReference type="KEGG" id="eiv:EIN_273360"/>
<gene>
    <name evidence="2" type="ORF">EIN_273360</name>
</gene>
<protein>
    <submittedName>
        <fullName evidence="2">Uncharacterized protein</fullName>
    </submittedName>
</protein>
<reference evidence="2 3" key="1">
    <citation type="submission" date="2012-10" db="EMBL/GenBank/DDBJ databases">
        <authorList>
            <person name="Zafar N."/>
            <person name="Inman J."/>
            <person name="Hall N."/>
            <person name="Lorenzi H."/>
            <person name="Caler E."/>
        </authorList>
    </citation>
    <scope>NUCLEOTIDE SEQUENCE [LARGE SCALE GENOMIC DNA]</scope>
    <source>
        <strain evidence="2 3">IP1</strain>
    </source>
</reference>
<organism evidence="2 3">
    <name type="scientific">Entamoeba invadens IP1</name>
    <dbReference type="NCBI Taxonomy" id="370355"/>
    <lineage>
        <taxon>Eukaryota</taxon>
        <taxon>Amoebozoa</taxon>
        <taxon>Evosea</taxon>
        <taxon>Archamoebae</taxon>
        <taxon>Mastigamoebida</taxon>
        <taxon>Entamoebidae</taxon>
        <taxon>Entamoeba</taxon>
    </lineage>
</organism>
<dbReference type="GeneID" id="14886830"/>
<feature type="signal peptide" evidence="1">
    <location>
        <begin position="1"/>
        <end position="21"/>
    </location>
</feature>